<accession>A0A2S9H2X1</accession>
<dbReference type="AlphaFoldDB" id="A0A2S9H2X1"/>
<evidence type="ECO:0000313" key="1">
    <source>
        <dbReference type="EMBL" id="PRC94324.1"/>
    </source>
</evidence>
<gene>
    <name evidence="1" type="ORF">S2091_0945</name>
</gene>
<name>A0A2S9H2X1_9BURK</name>
<dbReference type="RefSeq" id="WP_165794912.1">
    <property type="nucleotide sequence ID" value="NZ_PUGF01000003.1"/>
</dbReference>
<dbReference type="Proteomes" id="UP000237839">
    <property type="component" value="Unassembled WGS sequence"/>
</dbReference>
<keyword evidence="2" id="KW-1185">Reference proteome</keyword>
<proteinExistence type="predicted"/>
<dbReference type="EMBL" id="PUGF01000003">
    <property type="protein sequence ID" value="PRC94324.1"/>
    <property type="molecule type" value="Genomic_DNA"/>
</dbReference>
<evidence type="ECO:0000313" key="2">
    <source>
        <dbReference type="Proteomes" id="UP000237839"/>
    </source>
</evidence>
<protein>
    <submittedName>
        <fullName evidence="1">Uncharacterized protein</fullName>
    </submittedName>
</protein>
<reference evidence="1 2" key="1">
    <citation type="submission" date="2018-02" db="EMBL/GenBank/DDBJ databases">
        <title>Solimicrobium silvestre gen. nov., sp. nov., isolated from alpine forest soil.</title>
        <authorList>
            <person name="Margesin R."/>
            <person name="Albuquerque L."/>
            <person name="Zhang D.-C."/>
            <person name="Froufe H.J.C."/>
            <person name="Severino R."/>
            <person name="Roxo I."/>
            <person name="Egas C."/>
            <person name="Da Costa M.S."/>
        </authorList>
    </citation>
    <scope>NUCLEOTIDE SEQUENCE [LARGE SCALE GENOMIC DNA]</scope>
    <source>
        <strain evidence="1 2">S20-91</strain>
    </source>
</reference>
<organism evidence="1 2">
    <name type="scientific">Solimicrobium silvestre</name>
    <dbReference type="NCBI Taxonomy" id="2099400"/>
    <lineage>
        <taxon>Bacteria</taxon>
        <taxon>Pseudomonadati</taxon>
        <taxon>Pseudomonadota</taxon>
        <taxon>Betaproteobacteria</taxon>
        <taxon>Burkholderiales</taxon>
        <taxon>Oxalobacteraceae</taxon>
        <taxon>Solimicrobium</taxon>
    </lineage>
</organism>
<comment type="caution">
    <text evidence="1">The sequence shown here is derived from an EMBL/GenBank/DDBJ whole genome shotgun (WGS) entry which is preliminary data.</text>
</comment>
<sequence length="50" mass="5101">MNATAKVIGLDIAELLSDFPSEPTLSTVPQRGAPIAQLIDVTSGCITASS</sequence>